<feature type="non-terminal residue" evidence="1">
    <location>
        <position position="268"/>
    </location>
</feature>
<reference evidence="2" key="1">
    <citation type="journal article" date="2015" name="MBio">
        <title>Genome-Resolved Metagenomic Analysis Reveals Roles for Candidate Phyla and Other Microbial Community Members in Biogeochemical Transformations in Oil Reservoirs.</title>
        <authorList>
            <person name="Hu P."/>
            <person name="Tom L."/>
            <person name="Singh A."/>
            <person name="Thomas B.C."/>
            <person name="Baker B.J."/>
            <person name="Piceno Y.M."/>
            <person name="Andersen G.L."/>
            <person name="Banfield J.F."/>
        </authorList>
    </citation>
    <scope>NUCLEOTIDE SEQUENCE [LARGE SCALE GENOMIC DNA]</scope>
</reference>
<dbReference type="Proteomes" id="UP000053469">
    <property type="component" value="Unassembled WGS sequence"/>
</dbReference>
<proteinExistence type="predicted"/>
<evidence type="ECO:0000313" key="1">
    <source>
        <dbReference type="EMBL" id="KUK67268.1"/>
    </source>
</evidence>
<name>A0A101GYZ6_9BACT</name>
<dbReference type="EMBL" id="LGGI01000024">
    <property type="protein sequence ID" value="KUK67268.1"/>
    <property type="molecule type" value="Genomic_DNA"/>
</dbReference>
<evidence type="ECO:0000313" key="2">
    <source>
        <dbReference type="Proteomes" id="UP000053469"/>
    </source>
</evidence>
<gene>
    <name evidence="1" type="ORF">XD87_0229</name>
</gene>
<comment type="caution">
    <text evidence="1">The sequence shown here is derived from an EMBL/GenBank/DDBJ whole genome shotgun (WGS) entry which is preliminary data.</text>
</comment>
<sequence length="268" mass="30872">MNKQEERNSSQVNIDKAEFSPRYENWFEATLEDPTMEMRIRNLKQEIFDDRTTSTGRKFSDILVTTEELAEQGRYLFGQEEVTEYESKESKKKRERTLYKGDLFEPKIVLENIISSSQRENREEGLNRPGYKKAIQQEVVKYLVTSGCSIIEALSLLAKATQLATDEEWITEEEWIGEDKLNSEEIDVKLARKYADILEIDLDDLILHQQRVEKINSSGPTYINKHDQHIVPSAQGGLSQRPVAISSHWFEHSLVANDSAEALSILMA</sequence>
<organism evidence="1 2">
    <name type="scientific">candidate division WS6 bacterium 36_33</name>
    <dbReference type="NCBI Taxonomy" id="1641388"/>
    <lineage>
        <taxon>Bacteria</taxon>
        <taxon>Candidatus Dojkabacteria</taxon>
    </lineage>
</organism>
<accession>A0A101GYZ6</accession>
<protein>
    <submittedName>
        <fullName evidence="1">Uncharacterized protein</fullName>
    </submittedName>
</protein>
<dbReference type="AlphaFoldDB" id="A0A101GYZ6"/>